<proteinExistence type="predicted"/>
<evidence type="ECO:0000259" key="1">
    <source>
        <dbReference type="PROSITE" id="PS00028"/>
    </source>
</evidence>
<dbReference type="EMBL" id="GU059107">
    <property type="protein sequence ID" value="ACY24502.1"/>
    <property type="molecule type" value="Genomic_DNA"/>
</dbReference>
<dbReference type="InterPro" id="IPR013087">
    <property type="entry name" value="Znf_C2H2_type"/>
</dbReference>
<reference evidence="2" key="1">
    <citation type="journal article" date="2010" name="Environ. Microbiol.">
        <title>Homologues of nitrite reductases in ammonia-oxidizing archaea: diversity and genomic context.</title>
        <authorList>
            <person name="Bartossek R."/>
            <person name="Nicol G.W."/>
            <person name="Lanzen A."/>
            <person name="Klenk H.P."/>
            <person name="Schleper C."/>
        </authorList>
    </citation>
    <scope>NUCLEOTIDE SEQUENCE</scope>
</reference>
<dbReference type="Gene3D" id="3.30.160.60">
    <property type="entry name" value="Classic Zinc Finger"/>
    <property type="match status" value="1"/>
</dbReference>
<evidence type="ECO:0000313" key="2">
    <source>
        <dbReference type="EMBL" id="ACY24502.1"/>
    </source>
</evidence>
<name>D4N716_9CREN</name>
<feature type="domain" description="C2H2-type" evidence="1">
    <location>
        <begin position="39"/>
        <end position="60"/>
    </location>
</feature>
<dbReference type="PROSITE" id="PS00028">
    <property type="entry name" value="ZINC_FINGER_C2H2_1"/>
    <property type="match status" value="1"/>
</dbReference>
<organism evidence="2">
    <name type="scientific">uncultured crenarchaeote 57a5</name>
    <dbReference type="NCBI Taxonomy" id="684058"/>
    <lineage>
        <taxon>Archaea</taxon>
        <taxon>Thermoproteota</taxon>
        <taxon>environmental samples</taxon>
    </lineage>
</organism>
<dbReference type="AlphaFoldDB" id="D4N716"/>
<dbReference type="SUPFAM" id="SSF57667">
    <property type="entry name" value="beta-beta-alpha zinc fingers"/>
    <property type="match status" value="1"/>
</dbReference>
<sequence length="71" mass="9001">MKFFGREKFLCSIDQVKFKTYEELISHMRQIHHQPIVKCHDCRKEFIHEKDRLHHVREEHERKTDYRKHKE</sequence>
<dbReference type="InterPro" id="IPR036236">
    <property type="entry name" value="Znf_C2H2_sf"/>
</dbReference>
<gene>
    <name evidence="2" type="ORF">57a5orf09</name>
</gene>
<dbReference type="SMART" id="SM00355">
    <property type="entry name" value="ZnF_C2H2"/>
    <property type="match status" value="2"/>
</dbReference>
<protein>
    <recommendedName>
        <fullName evidence="1">C2H2-type domain-containing protein</fullName>
    </recommendedName>
</protein>
<accession>D4N716</accession>